<evidence type="ECO:0000313" key="4">
    <source>
        <dbReference type="Proteomes" id="UP000179221"/>
    </source>
</evidence>
<gene>
    <name evidence="3" type="ORF">A2628_05640</name>
</gene>
<proteinExistence type="predicted"/>
<reference evidence="3 4" key="1">
    <citation type="journal article" date="2016" name="Nat. Commun.">
        <title>Thousands of microbial genomes shed light on interconnected biogeochemical processes in an aquifer system.</title>
        <authorList>
            <person name="Anantharaman K."/>
            <person name="Brown C.T."/>
            <person name="Hug L.A."/>
            <person name="Sharon I."/>
            <person name="Castelle C.J."/>
            <person name="Probst A.J."/>
            <person name="Thomas B.C."/>
            <person name="Singh A."/>
            <person name="Wilkins M.J."/>
            <person name="Karaoz U."/>
            <person name="Brodie E.L."/>
            <person name="Williams K.H."/>
            <person name="Hubbard S.S."/>
            <person name="Banfield J.F."/>
        </authorList>
    </citation>
    <scope>NUCLEOTIDE SEQUENCE [LARGE SCALE GENOMIC DNA]</scope>
</reference>
<evidence type="ECO:0000256" key="1">
    <source>
        <dbReference type="SAM" id="MobiDB-lite"/>
    </source>
</evidence>
<evidence type="ECO:0000313" key="3">
    <source>
        <dbReference type="EMBL" id="OGM26896.1"/>
    </source>
</evidence>
<comment type="caution">
    <text evidence="3">The sequence shown here is derived from an EMBL/GenBank/DDBJ whole genome shotgun (WGS) entry which is preliminary data.</text>
</comment>
<feature type="region of interest" description="Disordered" evidence="1">
    <location>
        <begin position="40"/>
        <end position="61"/>
    </location>
</feature>
<dbReference type="Proteomes" id="UP000179221">
    <property type="component" value="Unassembled WGS sequence"/>
</dbReference>
<accession>A0A1F7YHT2</accession>
<name>A0A1F7YHT2_9BACT</name>
<keyword evidence="2" id="KW-0812">Transmembrane</keyword>
<organism evidence="3 4">
    <name type="scientific">Candidatus Woesebacteria bacterium RIFCSPHIGHO2_01_FULL_40_22</name>
    <dbReference type="NCBI Taxonomy" id="1802499"/>
    <lineage>
        <taxon>Bacteria</taxon>
        <taxon>Candidatus Woeseibacteriota</taxon>
    </lineage>
</organism>
<feature type="compositionally biased region" description="Low complexity" evidence="1">
    <location>
        <begin position="45"/>
        <end position="61"/>
    </location>
</feature>
<feature type="transmembrane region" description="Helical" evidence="2">
    <location>
        <begin position="7"/>
        <end position="25"/>
    </location>
</feature>
<dbReference type="EMBL" id="MGGL01000008">
    <property type="protein sequence ID" value="OGM26896.1"/>
    <property type="molecule type" value="Genomic_DNA"/>
</dbReference>
<dbReference type="AlphaFoldDB" id="A0A1F7YHT2"/>
<keyword evidence="2" id="KW-1133">Transmembrane helix</keyword>
<keyword evidence="2" id="KW-0472">Membrane</keyword>
<evidence type="ECO:0000256" key="2">
    <source>
        <dbReference type="SAM" id="Phobius"/>
    </source>
</evidence>
<protein>
    <submittedName>
        <fullName evidence="3">Uncharacterized protein</fullName>
    </submittedName>
</protein>
<sequence>MNKNIKIGTIILIVLALIGGGYFFLSNMTSNNKDKPTSIYTKQISNTPNSPTVTTSKSVTTQNQTDVEVDQELDAIEKELNSLDPNAFDVDF</sequence>